<gene>
    <name evidence="2" type="ORF">SAMN05421849_1148</name>
</gene>
<feature type="transmembrane region" description="Helical" evidence="1">
    <location>
        <begin position="137"/>
        <end position="159"/>
    </location>
</feature>
<accession>A0A1R3WNJ4</accession>
<dbReference type="OrthoDB" id="582367at2"/>
<keyword evidence="3" id="KW-1185">Reference proteome</keyword>
<feature type="transmembrane region" description="Helical" evidence="1">
    <location>
        <begin position="42"/>
        <end position="63"/>
    </location>
</feature>
<dbReference type="STRING" id="515897.SAMN05421849_1148"/>
<organism evidence="2 3">
    <name type="scientific">Pontibaca methylaminivorans</name>
    <dbReference type="NCBI Taxonomy" id="515897"/>
    <lineage>
        <taxon>Bacteria</taxon>
        <taxon>Pseudomonadati</taxon>
        <taxon>Pseudomonadota</taxon>
        <taxon>Alphaproteobacteria</taxon>
        <taxon>Rhodobacterales</taxon>
        <taxon>Roseobacteraceae</taxon>
        <taxon>Pontibaca</taxon>
    </lineage>
</organism>
<keyword evidence="1" id="KW-1133">Transmembrane helix</keyword>
<keyword evidence="1" id="KW-0812">Transmembrane</keyword>
<evidence type="ECO:0000256" key="1">
    <source>
        <dbReference type="SAM" id="Phobius"/>
    </source>
</evidence>
<dbReference type="RefSeq" id="WP_083946067.1">
    <property type="nucleotide sequence ID" value="NZ_FTPS01000001.1"/>
</dbReference>
<name>A0A1R3WNJ4_9RHOB</name>
<evidence type="ECO:0008006" key="4">
    <source>
        <dbReference type="Google" id="ProtNLM"/>
    </source>
</evidence>
<keyword evidence="1" id="KW-0472">Membrane</keyword>
<evidence type="ECO:0000313" key="2">
    <source>
        <dbReference type="EMBL" id="SIT79487.1"/>
    </source>
</evidence>
<proteinExistence type="predicted"/>
<dbReference type="AlphaFoldDB" id="A0A1R3WNJ4"/>
<reference evidence="2 3" key="1">
    <citation type="submission" date="2017-01" db="EMBL/GenBank/DDBJ databases">
        <authorList>
            <person name="Mah S.A."/>
            <person name="Swanson W.J."/>
            <person name="Moy G.W."/>
            <person name="Vacquier V.D."/>
        </authorList>
    </citation>
    <scope>NUCLEOTIDE SEQUENCE [LARGE SCALE GENOMIC DNA]</scope>
    <source>
        <strain evidence="2 3">DSM 21219</strain>
    </source>
</reference>
<sequence length="160" mass="16691">MRPRTQIWLGAALGVVWALVLVFGMQAAGLRYLAAPVALPGAWLGPALSIALLLGVVGLRRAFGRQGADLMMAPGSRGDTDLRVLNDTAAQAVLALLLWPLVAMVQGGALALALGGSFLAARLVFWIGAHVSPFLRALGSAATAFPTILAALWAGFVWFF</sequence>
<dbReference type="Proteomes" id="UP000192455">
    <property type="component" value="Unassembled WGS sequence"/>
</dbReference>
<dbReference type="EMBL" id="FTPS01000001">
    <property type="protein sequence ID" value="SIT79487.1"/>
    <property type="molecule type" value="Genomic_DNA"/>
</dbReference>
<feature type="transmembrane region" description="Helical" evidence="1">
    <location>
        <begin position="7"/>
        <end position="30"/>
    </location>
</feature>
<protein>
    <recommendedName>
        <fullName evidence="4">MAPEG family protein</fullName>
    </recommendedName>
</protein>
<evidence type="ECO:0000313" key="3">
    <source>
        <dbReference type="Proteomes" id="UP000192455"/>
    </source>
</evidence>